<protein>
    <submittedName>
        <fullName evidence="3">DUF349 domain-containing protein</fullName>
    </submittedName>
</protein>
<dbReference type="RefSeq" id="WP_135804676.1">
    <property type="nucleotide sequence ID" value="NZ_SRPF01000009.1"/>
</dbReference>
<dbReference type="OrthoDB" id="5523335at2"/>
<dbReference type="InterPro" id="IPR007139">
    <property type="entry name" value="DUF349"/>
</dbReference>
<comment type="caution">
    <text evidence="3">The sequence shown here is derived from an EMBL/GenBank/DDBJ whole genome shotgun (WGS) entry which is preliminary data.</text>
</comment>
<dbReference type="Pfam" id="PF03993">
    <property type="entry name" value="DUF349"/>
    <property type="match status" value="3"/>
</dbReference>
<evidence type="ECO:0000256" key="2">
    <source>
        <dbReference type="SAM" id="MobiDB-lite"/>
    </source>
</evidence>
<gene>
    <name evidence="3" type="ORF">E5Q11_17135</name>
</gene>
<keyword evidence="4" id="KW-1185">Reference proteome</keyword>
<dbReference type="EMBL" id="SRPF01000009">
    <property type="protein sequence ID" value="TGN37980.1"/>
    <property type="molecule type" value="Genomic_DNA"/>
</dbReference>
<accession>A0A4Z1CE20</accession>
<evidence type="ECO:0000256" key="1">
    <source>
        <dbReference type="SAM" id="Coils"/>
    </source>
</evidence>
<dbReference type="AlphaFoldDB" id="A0A4Z1CE20"/>
<dbReference type="Proteomes" id="UP000298325">
    <property type="component" value="Unassembled WGS sequence"/>
</dbReference>
<reference evidence="3 4" key="1">
    <citation type="submission" date="2019-04" db="EMBL/GenBank/DDBJ databases">
        <authorList>
            <person name="Park S."/>
            <person name="Yoon J.-H."/>
        </authorList>
    </citation>
    <scope>NUCLEOTIDE SEQUENCE [LARGE SCALE GENOMIC DNA]</scope>
    <source>
        <strain evidence="3 4">HJM-18</strain>
    </source>
</reference>
<evidence type="ECO:0000313" key="4">
    <source>
        <dbReference type="Proteomes" id="UP000298325"/>
    </source>
</evidence>
<name>A0A4Z1CE20_9GAMM</name>
<feature type="coiled-coil region" evidence="1">
    <location>
        <begin position="100"/>
        <end position="127"/>
    </location>
</feature>
<feature type="coiled-coil region" evidence="1">
    <location>
        <begin position="346"/>
        <end position="385"/>
    </location>
</feature>
<feature type="region of interest" description="Disordered" evidence="2">
    <location>
        <begin position="319"/>
        <end position="344"/>
    </location>
</feature>
<feature type="region of interest" description="Disordered" evidence="2">
    <location>
        <begin position="627"/>
        <end position="646"/>
    </location>
</feature>
<feature type="compositionally biased region" description="Basic and acidic residues" evidence="2">
    <location>
        <begin position="627"/>
        <end position="640"/>
    </location>
</feature>
<proteinExistence type="predicted"/>
<organism evidence="3 4">
    <name type="scientific">Marinobacter confluentis</name>
    <dbReference type="NCBI Taxonomy" id="1697557"/>
    <lineage>
        <taxon>Bacteria</taxon>
        <taxon>Pseudomonadati</taxon>
        <taxon>Pseudomonadota</taxon>
        <taxon>Gammaproteobacteria</taxon>
        <taxon>Pseudomonadales</taxon>
        <taxon>Marinobacteraceae</taxon>
        <taxon>Marinobacter</taxon>
    </lineage>
</organism>
<keyword evidence="1" id="KW-0175">Coiled coil</keyword>
<sequence>MAAFIQKLFGRKQAPAPKAAEPSGPTANQQEKSDRQDNLRQQQLTQLSGSPSQAELENLATQGATAEIRLSAAKLLTAKDSLQRVQKRAKGKDKGVYQCVRQALQTIRAAEDEQQQREQAISTLIQNARDQARSDDTKLFEPRLEALLKRWAELETHASQDQASEFLQAVHECRARLEVMNTEKAREAQAREQKNQRAETLALLEETLENLKQPAPDSEPSVASLDALQKTQENRWLEATRDTPVEKQEQKTYESLMLPLRNYIGALRRFGQSREAIQALLDPQTDNSADGLAQTAKDLLADVDWPADFPVPTLLQKLAKDAGEKSRPESGTRPAAADSEAQKTLAETVTQTLARLEQALEARQLKESRQLFKTAQQQFKQLDRKHSQPLQARMQLLGGQLRELGDWQGFATRPKQIALCEQMEYLAEQPMEPEAKAERIKELQNEWRELGGSSDRELWARFKQASDLAYEPCKAYFSAKSGLKQANLETRKTIISQLKTFIENADWQAIDWKAAERIHQKAREEWKAAWPVEFRDNRSVQKDFDALLKQLEEPLNQERKNNEAIKQTIVENAEALIKHEPLSDAMNQAKALQNEWQQVGITRHREDRKLWQAFRNACDQIFARRDAEKNEQQEQTRAADESAAPILDKARQMVDNQATEDLTACLTELEGLASEPLSNGVQNKVKQEQARLTSLIEQIRSRQKLDQWRQHIRARVDGPSAESDLPQHWQTLASDLADGTAAELVIRAEILAETASPVEEQTRRMEIQVQRLAEGMGGNGNEQGRLPQMESLVAGWCLRPEDETVNQSRADRLIAALQAVLAEQA</sequence>
<evidence type="ECO:0000313" key="3">
    <source>
        <dbReference type="EMBL" id="TGN37980.1"/>
    </source>
</evidence>
<feature type="region of interest" description="Disordered" evidence="2">
    <location>
        <begin position="1"/>
        <end position="41"/>
    </location>
</feature>
<feature type="compositionally biased region" description="Basic and acidic residues" evidence="2">
    <location>
        <begin position="319"/>
        <end position="330"/>
    </location>
</feature>